<protein>
    <recommendedName>
        <fullName evidence="1">Rhamnogalacturonase A/B/Epimerase-like pectate lyase domain-containing protein</fullName>
    </recommendedName>
</protein>
<evidence type="ECO:0000259" key="1">
    <source>
        <dbReference type="Pfam" id="PF12708"/>
    </source>
</evidence>
<reference evidence="2 3" key="1">
    <citation type="submission" date="2017-03" db="EMBL/GenBank/DDBJ databases">
        <title>WGS assembly of Porphyra umbilicalis.</title>
        <authorList>
            <person name="Brawley S.H."/>
            <person name="Blouin N.A."/>
            <person name="Ficko-Blean E."/>
            <person name="Wheeler G.L."/>
            <person name="Lohr M."/>
            <person name="Goodson H.V."/>
            <person name="Jenkins J.W."/>
            <person name="Blaby-Haas C.E."/>
            <person name="Helliwell K.E."/>
            <person name="Chan C."/>
            <person name="Marriage T."/>
            <person name="Bhattacharya D."/>
            <person name="Klein A.S."/>
            <person name="Badis Y."/>
            <person name="Brodie J."/>
            <person name="Cao Y."/>
            <person name="Collen J."/>
            <person name="Dittami S.M."/>
            <person name="Gachon C.M."/>
            <person name="Green B.R."/>
            <person name="Karpowicz S."/>
            <person name="Kim J.W."/>
            <person name="Kudahl U."/>
            <person name="Lin S."/>
            <person name="Michel G."/>
            <person name="Mittag M."/>
            <person name="Olson B.J."/>
            <person name="Pangilinan J."/>
            <person name="Peng Y."/>
            <person name="Qiu H."/>
            <person name="Shu S."/>
            <person name="Singer J.T."/>
            <person name="Smith A.G."/>
            <person name="Sprecher B.N."/>
            <person name="Wagner V."/>
            <person name="Wang W."/>
            <person name="Wang Z.-Y."/>
            <person name="Yan J."/>
            <person name="Yarish C."/>
            <person name="Zoeuner-Riek S."/>
            <person name="Zhuang Y."/>
            <person name="Zou Y."/>
            <person name="Lindquist E.A."/>
            <person name="Grimwood J."/>
            <person name="Barry K."/>
            <person name="Rokhsar D.S."/>
            <person name="Schmutz J."/>
            <person name="Stiller J.W."/>
            <person name="Grossman A.R."/>
            <person name="Prochnik S.E."/>
        </authorList>
    </citation>
    <scope>NUCLEOTIDE SEQUENCE [LARGE SCALE GENOMIC DNA]</scope>
    <source>
        <strain evidence="2">4086291</strain>
    </source>
</reference>
<proteinExistence type="predicted"/>
<feature type="domain" description="Rhamnogalacturonase A/B/Epimerase-like pectate lyase" evidence="1">
    <location>
        <begin position="85"/>
        <end position="155"/>
    </location>
</feature>
<dbReference type="InterPro" id="IPR012334">
    <property type="entry name" value="Pectin_lyas_fold"/>
</dbReference>
<dbReference type="InterPro" id="IPR024535">
    <property type="entry name" value="RHGA/B-epi-like_pectate_lyase"/>
</dbReference>
<evidence type="ECO:0000313" key="2">
    <source>
        <dbReference type="EMBL" id="OSX80305.1"/>
    </source>
</evidence>
<dbReference type="Pfam" id="PF12708">
    <property type="entry name" value="Pect-lyase_RHGA_epim"/>
    <property type="match status" value="1"/>
</dbReference>
<dbReference type="AlphaFoldDB" id="A0A1X6PHM7"/>
<dbReference type="Gene3D" id="2.160.20.10">
    <property type="entry name" value="Single-stranded right-handed beta-helix, Pectin lyase-like"/>
    <property type="match status" value="1"/>
</dbReference>
<accession>A0A1X6PHM7</accession>
<dbReference type="SUPFAM" id="SSF51126">
    <property type="entry name" value="Pectin lyase-like"/>
    <property type="match status" value="1"/>
</dbReference>
<sequence>MLGTTLPRPLPLRPAAMELPTCPAAAGPALGDPGWTFDDDADDTHFPAMRHWAAAGVRGGIPPRAAIPVRERLAPAAVAPAGGVIDDDGPRIQAAVDAASLLGGGVVWLAAGAYRLASALALRSGVVLRGDGAGATTVEISMRFRGDSAADKTPAVSLVGVSRSGLEDLTLVYVVTHRGRRVRPLDTDWATDYFSKYETRGQAFKNERLYYDRPGFAYVAATDLYVDLVWVKDAIDCWVDGCAVLDAGSNGVIIGRDSRHITLRGNTVRGSFQKGPNGNGYGINCAGRSVLAVRNSVSHVRHWAVQCGAARCVIVDNTIGVDLNFHQRDDGDNLIERNRIHIPTWHLWRAFQRGAAFHGDPGKGNLFFRNDVVQRRDGRLYEDAGTVWTMGTAEPAPVDGGHCPRKGALYAVKRG</sequence>
<dbReference type="InterPro" id="IPR011050">
    <property type="entry name" value="Pectin_lyase_fold/virulence"/>
</dbReference>
<dbReference type="Proteomes" id="UP000218209">
    <property type="component" value="Unassembled WGS sequence"/>
</dbReference>
<organism evidence="2 3">
    <name type="scientific">Porphyra umbilicalis</name>
    <name type="common">Purple laver</name>
    <name type="synonym">Red alga</name>
    <dbReference type="NCBI Taxonomy" id="2786"/>
    <lineage>
        <taxon>Eukaryota</taxon>
        <taxon>Rhodophyta</taxon>
        <taxon>Bangiophyceae</taxon>
        <taxon>Bangiales</taxon>
        <taxon>Bangiaceae</taxon>
        <taxon>Porphyra</taxon>
    </lineage>
</organism>
<name>A0A1X6PHM7_PORUM</name>
<keyword evidence="3" id="KW-1185">Reference proteome</keyword>
<gene>
    <name evidence="2" type="ORF">BU14_0055s0027</name>
</gene>
<evidence type="ECO:0000313" key="3">
    <source>
        <dbReference type="Proteomes" id="UP000218209"/>
    </source>
</evidence>
<dbReference type="EMBL" id="KV918777">
    <property type="protein sequence ID" value="OSX80305.1"/>
    <property type="molecule type" value="Genomic_DNA"/>
</dbReference>